<feature type="region of interest" description="Disordered" evidence="1">
    <location>
        <begin position="154"/>
        <end position="178"/>
    </location>
</feature>
<feature type="region of interest" description="Disordered" evidence="1">
    <location>
        <begin position="1419"/>
        <end position="1483"/>
    </location>
</feature>
<proteinExistence type="predicted"/>
<feature type="region of interest" description="Disordered" evidence="1">
    <location>
        <begin position="381"/>
        <end position="401"/>
    </location>
</feature>
<evidence type="ECO:0000256" key="1">
    <source>
        <dbReference type="SAM" id="MobiDB-lite"/>
    </source>
</evidence>
<evidence type="ECO:0000313" key="3">
    <source>
        <dbReference type="Proteomes" id="UP000030645"/>
    </source>
</evidence>
<feature type="compositionally biased region" description="Basic and acidic residues" evidence="1">
    <location>
        <begin position="1602"/>
        <end position="1643"/>
    </location>
</feature>
<feature type="compositionally biased region" description="Basic and acidic residues" evidence="1">
    <location>
        <begin position="1532"/>
        <end position="1595"/>
    </location>
</feature>
<sequence>MAAAERVKMTTIEKLMIQIFEKKSRILEHVKQQIHLFDHHLASKLLIDGIAPPPWLLTSDLPSRTSDPAELNAEDLISEVLLSRQQRPAIPFLHSHCLVYEKPVAEVTTGQLPNGLCTEEVRAENKAFNEGDNPCSDVGCASVGVSTLDHCITVPQDQRDEDPSIPSPQDQRDTRISDDNHDLALSLARLHRSKSRQRALELRNSAKVDKCQLGDDNNLSGCSRGNNGSVVPFLQVDQLEEMDSVKTLDTSNDNCVVEDANLGDTWSKEKGSRIDSREVTRFRSPGLQQSSLNVDDSSNVVREDDAMLMESVGLSIQQSNHRNQSLEPVSNSLIDDQNGRETKSKVGNKRSKEKGSNTNFRRITRSKLSTEQNNRVTELFELDGSRDKQKERGTSSLTRQAQLLDRGEINKSANIVEKGAGLKRVTQDYSGRITRSRSSRLPSNTVYDLSKPVSLLPDQENLELCVVSGTEHLSKRDSAEGYISKSKGSQGEASYSNVNTHISAEKAFTIQEEEKPFAANSTDVSDGENNVDESVGRNTRTKPNFTAEITSELVRSEGLGRRVNLFASNSSPKQLETKSLNSSGRISCNVSGLDVKGLPCTSTSQSANLEGCVATVTETEIVPVGPDEVHPVCLGSNANGNGFVGLEVLATCPADTSMHVEPKQLNFDDVEVSSFTEAIAAKKENERLLEKSPALSESAGILDKAMADVETSTFNGMSALAVEKENEGRLLERSPPVLSESSGILDKVMPENYQENYNVSLEETVDLSEEEPQRDSSEVKEDDTSTTVIALEEHVLSPAKETSHVEKNILAQNLQQSDKNSKARSSLTGNLVTTQAPRESMPGILLKDVTISNLSDLNVHTGMDPSVETETRTLVDAKPTELVPKVSELETLSVDRELSEDADFPQVTKPDTYAEQEACTDHTVELPCAVSKDESMGNLAHATVNLDMFQSHTVEPLDRCSHEDTSIDQSQSTQRQITAKSVAKTSSVEGSWIRNKRKRSNPLDTLSNSPGKRENHVLSVNKDGGSRNLLNEERSPKAILESKDFQVSPEDVTQSVIRGSQVEELHQNHDTNVPEDYIFSPKFQVETIEFSLEERDRNANSSTTFANKGQQASFVATEARHAVGDCESQLMEETRDADPTSIVYDGEWQCSLQESGNSYHLEEKFENENTECVTNDEALMQEEIPDLVGTSKFSCSSVGSPRSPSLYLTRADETMPVLERFVMQSDDEQPCNADEGISFDKLNLSNSMIERASILEQLCKSACMQTPASCSSPSYKLHKFSNLYLSVPTGLLEGTDTKDKLPSHARSHSDCLPGTTSYCDWDIKKPCLSPVRKVWDRIIESGSSEKRRSLNPELPCINEENENMEEVAYTYQEGIVTEMLTSSVKREPLAEIDANLAPSEAETYTDRFSLESVNTEFSFQGTHNKGKKNAGNGRSIRRRYNNKENETLGSTSLKGKLGSLHNRTSKPKLSAKTNSRKGGLSITETETKRSNILSNITSFIPLVQQKQAPAVVTGKRDVKKVKALEAAEAAKRAAEKKENERKLKKEAMKLERTRQEQENLRQLELQKKRKEEERKKKETEMAAKKRQREEEEKKEKERKRLHVEETRKQQKEQEQKLQAAKEVKNRQDRNMDEKGHEIRESKVEKKKYKMEKGKGDDNFPSISEAEPTTTRASTSDDRRAGIVHKEFEASSDAGNSLKGQVSLMNNLGKPTRNENLAATTRQEESYDISPYKCSDDEDDEDEEDEDVPNGKFVPSWARYSFYFFGPFFHL</sequence>
<accession>W9QQI1</accession>
<gene>
    <name evidence="2" type="ORF">L484_018212</name>
</gene>
<protein>
    <recommendedName>
        <fullName evidence="4">Inner centromere protein ARK-binding domain-containing protein</fullName>
    </recommendedName>
</protein>
<dbReference type="InterPro" id="IPR050875">
    <property type="entry name" value="Troponin_I"/>
</dbReference>
<feature type="compositionally biased region" description="Basic and acidic residues" evidence="1">
    <location>
        <begin position="1674"/>
        <end position="1688"/>
    </location>
</feature>
<feature type="region of interest" description="Disordered" evidence="1">
    <location>
        <begin position="317"/>
        <end position="359"/>
    </location>
</feature>
<feature type="compositionally biased region" description="Basic and acidic residues" evidence="1">
    <location>
        <begin position="383"/>
        <end position="393"/>
    </location>
</feature>
<evidence type="ECO:0000313" key="2">
    <source>
        <dbReference type="EMBL" id="EXB36055.1"/>
    </source>
</evidence>
<name>W9QQI1_9ROSA</name>
<keyword evidence="3" id="KW-1185">Reference proteome</keyword>
<dbReference type="EMBL" id="KE343571">
    <property type="protein sequence ID" value="EXB36055.1"/>
    <property type="molecule type" value="Genomic_DNA"/>
</dbReference>
<feature type="compositionally biased region" description="Polar residues" evidence="1">
    <location>
        <begin position="1692"/>
        <end position="1705"/>
    </location>
</feature>
<feature type="region of interest" description="Disordered" evidence="1">
    <location>
        <begin position="959"/>
        <end position="1034"/>
    </location>
</feature>
<feature type="compositionally biased region" description="Acidic residues" evidence="1">
    <location>
        <begin position="1735"/>
        <end position="1747"/>
    </location>
</feature>
<feature type="compositionally biased region" description="Polar residues" evidence="1">
    <location>
        <begin position="317"/>
        <end position="335"/>
    </location>
</feature>
<dbReference type="Proteomes" id="UP000030645">
    <property type="component" value="Unassembled WGS sequence"/>
</dbReference>
<feature type="region of interest" description="Disordered" evidence="1">
    <location>
        <begin position="518"/>
        <end position="540"/>
    </location>
</feature>
<reference evidence="3" key="1">
    <citation type="submission" date="2013-01" db="EMBL/GenBank/DDBJ databases">
        <title>Draft Genome Sequence of a Mulberry Tree, Morus notabilis C.K. Schneid.</title>
        <authorList>
            <person name="He N."/>
            <person name="Zhao S."/>
        </authorList>
    </citation>
    <scope>NUCLEOTIDE SEQUENCE</scope>
</reference>
<feature type="region of interest" description="Disordered" evidence="1">
    <location>
        <begin position="763"/>
        <end position="785"/>
    </location>
</feature>
<dbReference type="PANTHER" id="PTHR13738">
    <property type="entry name" value="TROPONIN I"/>
    <property type="match status" value="1"/>
</dbReference>
<feature type="compositionally biased region" description="Basic and acidic residues" evidence="1">
    <location>
        <begin position="771"/>
        <end position="783"/>
    </location>
</feature>
<dbReference type="KEGG" id="mnt:21401188"/>
<feature type="region of interest" description="Disordered" evidence="1">
    <location>
        <begin position="1532"/>
        <end position="1749"/>
    </location>
</feature>
<feature type="compositionally biased region" description="Polar residues" evidence="1">
    <location>
        <begin position="967"/>
        <end position="989"/>
    </location>
</feature>
<organism evidence="2 3">
    <name type="scientific">Morus notabilis</name>
    <dbReference type="NCBI Taxonomy" id="981085"/>
    <lineage>
        <taxon>Eukaryota</taxon>
        <taxon>Viridiplantae</taxon>
        <taxon>Streptophyta</taxon>
        <taxon>Embryophyta</taxon>
        <taxon>Tracheophyta</taxon>
        <taxon>Spermatophyta</taxon>
        <taxon>Magnoliopsida</taxon>
        <taxon>eudicotyledons</taxon>
        <taxon>Gunneridae</taxon>
        <taxon>Pentapetalae</taxon>
        <taxon>rosids</taxon>
        <taxon>fabids</taxon>
        <taxon>Rosales</taxon>
        <taxon>Moraceae</taxon>
        <taxon>Moreae</taxon>
        <taxon>Morus</taxon>
    </lineage>
</organism>
<dbReference type="eggNOG" id="ENOG502RFS1">
    <property type="taxonomic scope" value="Eukaryota"/>
</dbReference>
<dbReference type="OrthoDB" id="681218at2759"/>
<evidence type="ECO:0008006" key="4">
    <source>
        <dbReference type="Google" id="ProtNLM"/>
    </source>
</evidence>
<dbReference type="PANTHER" id="PTHR13738:SF1">
    <property type="entry name" value="TROPONIN I"/>
    <property type="match status" value="1"/>
</dbReference>